<sequence length="159" mass="18808">MCNEELSVIKPGIEFNSMPTEPDFVPTSWWLKQQRIWINNQIVNWRLNKSDFFTFLAPNMLRLTDNFGRIGDVMYYDLLKKLGFPPSGTHTCGTKLTWRHIFMEPCENLKEIKLHYGITDINLEKKSIRERIRILHALFTFLDDLEKYNDLKKNGALII</sequence>
<dbReference type="Proteomes" id="UP000015104">
    <property type="component" value="Unassembled WGS sequence"/>
</dbReference>
<keyword evidence="2" id="KW-1185">Reference proteome</keyword>
<evidence type="ECO:0000313" key="2">
    <source>
        <dbReference type="Proteomes" id="UP000015104"/>
    </source>
</evidence>
<organism evidence="1 2">
    <name type="scientific">Tetranychus urticae</name>
    <name type="common">Two-spotted spider mite</name>
    <dbReference type="NCBI Taxonomy" id="32264"/>
    <lineage>
        <taxon>Eukaryota</taxon>
        <taxon>Metazoa</taxon>
        <taxon>Ecdysozoa</taxon>
        <taxon>Arthropoda</taxon>
        <taxon>Chelicerata</taxon>
        <taxon>Arachnida</taxon>
        <taxon>Acari</taxon>
        <taxon>Acariformes</taxon>
        <taxon>Trombidiformes</taxon>
        <taxon>Prostigmata</taxon>
        <taxon>Eleutherengona</taxon>
        <taxon>Raphignathae</taxon>
        <taxon>Tetranychoidea</taxon>
        <taxon>Tetranychidae</taxon>
        <taxon>Tetranychus</taxon>
    </lineage>
</organism>
<dbReference type="EnsemblMetazoa" id="tetur01g05620.1">
    <property type="protein sequence ID" value="tetur01g05620.1"/>
    <property type="gene ID" value="tetur01g05620"/>
</dbReference>
<evidence type="ECO:0000313" key="1">
    <source>
        <dbReference type="EnsemblMetazoa" id="tetur01g05620.1"/>
    </source>
</evidence>
<reference evidence="2" key="1">
    <citation type="submission" date="2011-08" db="EMBL/GenBank/DDBJ databases">
        <authorList>
            <person name="Rombauts S."/>
        </authorList>
    </citation>
    <scope>NUCLEOTIDE SEQUENCE</scope>
    <source>
        <strain evidence="2">London</strain>
    </source>
</reference>
<accession>T1JR49</accession>
<proteinExistence type="predicted"/>
<reference evidence="1" key="2">
    <citation type="submission" date="2015-06" db="UniProtKB">
        <authorList>
            <consortium name="EnsemblMetazoa"/>
        </authorList>
    </citation>
    <scope>IDENTIFICATION</scope>
</reference>
<name>T1JR49_TETUR</name>
<dbReference type="AlphaFoldDB" id="T1JR49"/>
<protein>
    <submittedName>
        <fullName evidence="1">Uncharacterized protein</fullName>
    </submittedName>
</protein>
<dbReference type="EMBL" id="CAEY01000444">
    <property type="status" value="NOT_ANNOTATED_CDS"/>
    <property type="molecule type" value="Genomic_DNA"/>
</dbReference>
<dbReference type="HOGENOM" id="CLU_1663028_0_0_1"/>